<dbReference type="AlphaFoldDB" id="A0AA86R995"/>
<evidence type="ECO:0000313" key="4">
    <source>
        <dbReference type="Proteomes" id="UP001642409"/>
    </source>
</evidence>
<keyword evidence="4" id="KW-1185">Reference proteome</keyword>
<name>A0AA86R995_9EUKA</name>
<accession>A0AA86R995</accession>
<keyword evidence="1" id="KW-0472">Membrane</keyword>
<reference evidence="2" key="1">
    <citation type="submission" date="2023-06" db="EMBL/GenBank/DDBJ databases">
        <authorList>
            <person name="Kurt Z."/>
        </authorList>
    </citation>
    <scope>NUCLEOTIDE SEQUENCE</scope>
</reference>
<proteinExistence type="predicted"/>
<protein>
    <submittedName>
        <fullName evidence="3">Hypothetical_protein</fullName>
    </submittedName>
</protein>
<keyword evidence="1" id="KW-1133">Transmembrane helix</keyword>
<dbReference type="Proteomes" id="UP001642409">
    <property type="component" value="Unassembled WGS sequence"/>
</dbReference>
<keyword evidence="1" id="KW-0812">Transmembrane</keyword>
<reference evidence="3 4" key="2">
    <citation type="submission" date="2024-07" db="EMBL/GenBank/DDBJ databases">
        <authorList>
            <person name="Akdeniz Z."/>
        </authorList>
    </citation>
    <scope>NUCLEOTIDE SEQUENCE [LARGE SCALE GENOMIC DNA]</scope>
</reference>
<feature type="transmembrane region" description="Helical" evidence="1">
    <location>
        <begin position="17"/>
        <end position="38"/>
    </location>
</feature>
<gene>
    <name evidence="3" type="ORF">HINF_LOCUS55245</name>
    <name evidence="2" type="ORF">HINF_LOCUS61819</name>
</gene>
<sequence>MLGYQIFRDQGCGQDNYMISQLLFIYSNVVGFLVIIGLERKGNVMTSIDVIYGVMSFFDCVDKIVIRYYSNCVFILIKNIFIKGIQRLGGDIIYLQNRYDKYLYIQYQYMVLVTMYIDVIIGLTPLIVIVVIMYKYNKKQTLQELNPRAQVLYTNALTIKVQSHRKAYIINLQQLILHCQCYVK</sequence>
<evidence type="ECO:0000313" key="2">
    <source>
        <dbReference type="EMBL" id="CAI9974174.1"/>
    </source>
</evidence>
<dbReference type="EMBL" id="CATOUU010001139">
    <property type="protein sequence ID" value="CAI9974174.1"/>
    <property type="molecule type" value="Genomic_DNA"/>
</dbReference>
<dbReference type="EMBL" id="CAXDID020000291">
    <property type="protein sequence ID" value="CAL6071646.1"/>
    <property type="molecule type" value="Genomic_DNA"/>
</dbReference>
<evidence type="ECO:0000313" key="3">
    <source>
        <dbReference type="EMBL" id="CAL6071646.1"/>
    </source>
</evidence>
<organism evidence="2">
    <name type="scientific">Hexamita inflata</name>
    <dbReference type="NCBI Taxonomy" id="28002"/>
    <lineage>
        <taxon>Eukaryota</taxon>
        <taxon>Metamonada</taxon>
        <taxon>Diplomonadida</taxon>
        <taxon>Hexamitidae</taxon>
        <taxon>Hexamitinae</taxon>
        <taxon>Hexamita</taxon>
    </lineage>
</organism>
<comment type="caution">
    <text evidence="2">The sequence shown here is derived from an EMBL/GenBank/DDBJ whole genome shotgun (WGS) entry which is preliminary data.</text>
</comment>
<feature type="transmembrane region" description="Helical" evidence="1">
    <location>
        <begin position="109"/>
        <end position="134"/>
    </location>
</feature>
<evidence type="ECO:0000256" key="1">
    <source>
        <dbReference type="SAM" id="Phobius"/>
    </source>
</evidence>